<dbReference type="InterPro" id="IPR003615">
    <property type="entry name" value="HNH_nuc"/>
</dbReference>
<dbReference type="GeneID" id="19205401"/>
<dbReference type="EMBL" id="JH711579">
    <property type="protein sequence ID" value="EIW80229.1"/>
    <property type="molecule type" value="Genomic_DNA"/>
</dbReference>
<comment type="caution">
    <text evidence="3">The sequence shown here is derived from an EMBL/GenBank/DDBJ whole genome shotgun (WGS) entry which is preliminary data.</text>
</comment>
<dbReference type="Pfam" id="PF13391">
    <property type="entry name" value="HNH_2"/>
    <property type="match status" value="1"/>
</dbReference>
<dbReference type="KEGG" id="cput:CONPUDRAFT_165815"/>
<evidence type="ECO:0000259" key="2">
    <source>
        <dbReference type="Pfam" id="PF13391"/>
    </source>
</evidence>
<dbReference type="AlphaFoldDB" id="A0A5M3MLZ7"/>
<feature type="region of interest" description="Disordered" evidence="1">
    <location>
        <begin position="88"/>
        <end position="109"/>
    </location>
</feature>
<feature type="region of interest" description="Disordered" evidence="1">
    <location>
        <begin position="1"/>
        <end position="64"/>
    </location>
</feature>
<feature type="domain" description="HNH nuclease" evidence="2">
    <location>
        <begin position="125"/>
        <end position="188"/>
    </location>
</feature>
<gene>
    <name evidence="3" type="ORF">CONPUDRAFT_165815</name>
</gene>
<evidence type="ECO:0000313" key="3">
    <source>
        <dbReference type="EMBL" id="EIW80229.1"/>
    </source>
</evidence>
<evidence type="ECO:0000256" key="1">
    <source>
        <dbReference type="SAM" id="MobiDB-lite"/>
    </source>
</evidence>
<proteinExistence type="predicted"/>
<feature type="compositionally biased region" description="Low complexity" evidence="1">
    <location>
        <begin position="47"/>
        <end position="62"/>
    </location>
</feature>
<dbReference type="Proteomes" id="UP000053558">
    <property type="component" value="Unassembled WGS sequence"/>
</dbReference>
<reference evidence="4" key="1">
    <citation type="journal article" date="2012" name="Science">
        <title>The Paleozoic origin of enzymatic lignin decomposition reconstructed from 31 fungal genomes.</title>
        <authorList>
            <person name="Floudas D."/>
            <person name="Binder M."/>
            <person name="Riley R."/>
            <person name="Barry K."/>
            <person name="Blanchette R.A."/>
            <person name="Henrissat B."/>
            <person name="Martinez A.T."/>
            <person name="Otillar R."/>
            <person name="Spatafora J.W."/>
            <person name="Yadav J.S."/>
            <person name="Aerts A."/>
            <person name="Benoit I."/>
            <person name="Boyd A."/>
            <person name="Carlson A."/>
            <person name="Copeland A."/>
            <person name="Coutinho P.M."/>
            <person name="de Vries R.P."/>
            <person name="Ferreira P."/>
            <person name="Findley K."/>
            <person name="Foster B."/>
            <person name="Gaskell J."/>
            <person name="Glotzer D."/>
            <person name="Gorecki P."/>
            <person name="Heitman J."/>
            <person name="Hesse C."/>
            <person name="Hori C."/>
            <person name="Igarashi K."/>
            <person name="Jurgens J.A."/>
            <person name="Kallen N."/>
            <person name="Kersten P."/>
            <person name="Kohler A."/>
            <person name="Kuees U."/>
            <person name="Kumar T.K.A."/>
            <person name="Kuo A."/>
            <person name="LaButti K."/>
            <person name="Larrondo L.F."/>
            <person name="Lindquist E."/>
            <person name="Ling A."/>
            <person name="Lombard V."/>
            <person name="Lucas S."/>
            <person name="Lundell T."/>
            <person name="Martin R."/>
            <person name="McLaughlin D.J."/>
            <person name="Morgenstern I."/>
            <person name="Morin E."/>
            <person name="Murat C."/>
            <person name="Nagy L.G."/>
            <person name="Nolan M."/>
            <person name="Ohm R.A."/>
            <person name="Patyshakuliyeva A."/>
            <person name="Rokas A."/>
            <person name="Ruiz-Duenas F.J."/>
            <person name="Sabat G."/>
            <person name="Salamov A."/>
            <person name="Samejima M."/>
            <person name="Schmutz J."/>
            <person name="Slot J.C."/>
            <person name="St John F."/>
            <person name="Stenlid J."/>
            <person name="Sun H."/>
            <person name="Sun S."/>
            <person name="Syed K."/>
            <person name="Tsang A."/>
            <person name="Wiebenga A."/>
            <person name="Young D."/>
            <person name="Pisabarro A."/>
            <person name="Eastwood D.C."/>
            <person name="Martin F."/>
            <person name="Cullen D."/>
            <person name="Grigoriev I.V."/>
            <person name="Hibbett D.S."/>
        </authorList>
    </citation>
    <scope>NUCLEOTIDE SEQUENCE [LARGE SCALE GENOMIC DNA]</scope>
    <source>
        <strain evidence="4">RWD-64-598 SS2</strain>
    </source>
</reference>
<dbReference type="RefSeq" id="XP_007769229.1">
    <property type="nucleotide sequence ID" value="XM_007771039.1"/>
</dbReference>
<organism evidence="3 4">
    <name type="scientific">Coniophora puteana (strain RWD-64-598)</name>
    <name type="common">Brown rot fungus</name>
    <dbReference type="NCBI Taxonomy" id="741705"/>
    <lineage>
        <taxon>Eukaryota</taxon>
        <taxon>Fungi</taxon>
        <taxon>Dikarya</taxon>
        <taxon>Basidiomycota</taxon>
        <taxon>Agaricomycotina</taxon>
        <taxon>Agaricomycetes</taxon>
        <taxon>Agaricomycetidae</taxon>
        <taxon>Boletales</taxon>
        <taxon>Coniophorineae</taxon>
        <taxon>Coniophoraceae</taxon>
        <taxon>Coniophora</taxon>
    </lineage>
</organism>
<sequence>MESNQTPDRIRPRAKRTKVSDTSPPDSDYAAEDPNSSSPLQRKTKPATSLSSSNSRKASRSTPVAPMVIYEDDIGAPQAFLATPTSHVALPNDQEDTPENRPPGSGRSKMQKELAMIASPDKDKCIITGTRSSMAVEGAHLLGHKHAKTKSDIDKIDKAWGGRNPFDSRFNMFLVDVSYHKRFDARHWEWMLVPAPGVIRELKKLTQERFGVDGKAILTDKSVSINKAYRFKHSTYYFVSRTRITCGITRWDAGDSDDFVVNDALREFAGRYDSEDETTSLKDTVLITEREVDDEDGAQETADLDAVEGSGIFSGSPLNELDVGFGTGETAAASKADPEADPEAEYPKLVGTYVHPFKELGPIESHVSPQFVVFDAMSKYLSLGEWERMKLCANLGQILEMNNEGNKHTADEMFEDMQGMFLRSWDLDQFKLKPTAER</sequence>
<name>A0A5M3MLZ7_CONPW</name>
<evidence type="ECO:0000313" key="4">
    <source>
        <dbReference type="Proteomes" id="UP000053558"/>
    </source>
</evidence>
<keyword evidence="4" id="KW-1185">Reference proteome</keyword>
<protein>
    <recommendedName>
        <fullName evidence="2">HNH nuclease domain-containing protein</fullName>
    </recommendedName>
</protein>
<accession>A0A5M3MLZ7</accession>